<comment type="pathway">
    <text evidence="3">Sphingolipid metabolism.</text>
</comment>
<evidence type="ECO:0000256" key="8">
    <source>
        <dbReference type="ARBA" id="ARBA00022801"/>
    </source>
</evidence>
<keyword evidence="9" id="KW-0460">Magnesium</keyword>
<keyword evidence="7" id="KW-0479">Metal-binding</keyword>
<evidence type="ECO:0000256" key="6">
    <source>
        <dbReference type="ARBA" id="ARBA00022692"/>
    </source>
</evidence>
<keyword evidence="11 15" id="KW-1133">Transmembrane helix</keyword>
<dbReference type="InterPro" id="IPR005135">
    <property type="entry name" value="Endo/exonuclease/phosphatase"/>
</dbReference>
<gene>
    <name evidence="17" type="ORF">AALO_G00141740</name>
</gene>
<accession>A0AAV6GPZ9</accession>
<evidence type="ECO:0000256" key="1">
    <source>
        <dbReference type="ARBA" id="ARBA00004141"/>
    </source>
</evidence>
<dbReference type="GO" id="GO:0046872">
    <property type="term" value="F:metal ion binding"/>
    <property type="evidence" value="ECO:0007669"/>
    <property type="project" value="UniProtKB-KW"/>
</dbReference>
<dbReference type="GO" id="GO:0006665">
    <property type="term" value="P:sphingolipid metabolic process"/>
    <property type="evidence" value="ECO:0007669"/>
    <property type="project" value="UniProtKB-KW"/>
</dbReference>
<evidence type="ECO:0000256" key="2">
    <source>
        <dbReference type="ARBA" id="ARBA00004760"/>
    </source>
</evidence>
<keyword evidence="10" id="KW-0746">Sphingolipid metabolism</keyword>
<dbReference type="Gene3D" id="3.60.10.10">
    <property type="entry name" value="Endonuclease/exonuclease/phosphatase"/>
    <property type="match status" value="1"/>
</dbReference>
<evidence type="ECO:0000259" key="16">
    <source>
        <dbReference type="Pfam" id="PF03372"/>
    </source>
</evidence>
<evidence type="ECO:0000256" key="11">
    <source>
        <dbReference type="ARBA" id="ARBA00022989"/>
    </source>
</evidence>
<comment type="subcellular location">
    <subcellularLocation>
        <location evidence="1">Membrane</location>
        <topology evidence="1">Multi-pass membrane protein</topology>
    </subcellularLocation>
</comment>
<dbReference type="EMBL" id="JADWDJ010000010">
    <property type="protein sequence ID" value="KAG5274931.1"/>
    <property type="molecule type" value="Genomic_DNA"/>
</dbReference>
<evidence type="ECO:0000256" key="10">
    <source>
        <dbReference type="ARBA" id="ARBA00022919"/>
    </source>
</evidence>
<keyword evidence="18" id="KW-1185">Reference proteome</keyword>
<comment type="pathway">
    <text evidence="2">Lipid metabolism; sphingolipid metabolism.</text>
</comment>
<evidence type="ECO:0000256" key="7">
    <source>
        <dbReference type="ARBA" id="ARBA00022723"/>
    </source>
</evidence>
<dbReference type="SUPFAM" id="SSF56219">
    <property type="entry name" value="DNase I-like"/>
    <property type="match status" value="1"/>
</dbReference>
<dbReference type="Proteomes" id="UP000823561">
    <property type="component" value="Chromosome 10"/>
</dbReference>
<dbReference type="EC" id="3.1.4.12" evidence="5"/>
<evidence type="ECO:0000256" key="5">
    <source>
        <dbReference type="ARBA" id="ARBA00012369"/>
    </source>
</evidence>
<evidence type="ECO:0000256" key="3">
    <source>
        <dbReference type="ARBA" id="ARBA00004991"/>
    </source>
</evidence>
<dbReference type="PANTHER" id="PTHR16320">
    <property type="entry name" value="SPHINGOMYELINASE FAMILY MEMBER"/>
    <property type="match status" value="1"/>
</dbReference>
<comment type="similarity">
    <text evidence="4">Belongs to the neutral sphingomyelinase family.</text>
</comment>
<evidence type="ECO:0000256" key="14">
    <source>
        <dbReference type="SAM" id="MobiDB-lite"/>
    </source>
</evidence>
<feature type="compositionally biased region" description="Polar residues" evidence="14">
    <location>
        <begin position="432"/>
        <end position="444"/>
    </location>
</feature>
<evidence type="ECO:0000256" key="4">
    <source>
        <dbReference type="ARBA" id="ARBA00006335"/>
    </source>
</evidence>
<dbReference type="AlphaFoldDB" id="A0AAV6GPZ9"/>
<evidence type="ECO:0000313" key="18">
    <source>
        <dbReference type="Proteomes" id="UP000823561"/>
    </source>
</evidence>
<dbReference type="GO" id="GO:0016020">
    <property type="term" value="C:membrane"/>
    <property type="evidence" value="ECO:0007669"/>
    <property type="project" value="UniProtKB-SubCell"/>
</dbReference>
<sequence length="444" mass="49589">MATNESVPLRIFSLNCWGLRYVSKNREERMVMIGDKLSRENHDIVLLQEVWSEKDFLYLKKTLSSTHPHSYNFKSGVIGSGLAVFSRHRILDVFFYRFSVNGYPYMIHQGDWFGGKAVGMVQMKINGLMAHVYVTHFHAEYCRERDIYLPHRVVQAWELQQFIRHTSRGADLVIVGGDLNTHPQDLGCRLVRAYTGLRDSYTETDAFDGCENGLTLIAKNPYVSAKELGPFEEGIRIDYILFRGSKCVEVKCESLSITQGSCPGQAIPLSDHEALSAQLLLVPTDPNRQKREPESSEENTGKLAELVDLVTEARTEVKVGVHCAERQRHRAARTGAMGLALLLLELAMALVPWLLPASAAATQPFPRGSFCLLGALCFCLLLLATLLWVFHSGEIKALRSADDQMRLAAASLLDEHRGRTPTPTRHAHGDSPANQHAGSTSKED</sequence>
<keyword evidence="12" id="KW-0443">Lipid metabolism</keyword>
<name>A0AAV6GPZ9_9TELE</name>
<feature type="transmembrane region" description="Helical" evidence="15">
    <location>
        <begin position="336"/>
        <end position="355"/>
    </location>
</feature>
<reference evidence="17" key="1">
    <citation type="submission" date="2020-10" db="EMBL/GenBank/DDBJ databases">
        <title>Chromosome-scale genome assembly of the Allis shad, Alosa alosa.</title>
        <authorList>
            <person name="Margot Z."/>
            <person name="Christophe K."/>
            <person name="Cabau C."/>
            <person name="Louis A."/>
            <person name="Berthelot C."/>
            <person name="Parey E."/>
            <person name="Roest Crollius H."/>
            <person name="Montfort J."/>
            <person name="Robinson-Rechavi M."/>
            <person name="Bucao C."/>
            <person name="Bouchez O."/>
            <person name="Gislard M."/>
            <person name="Lluch J."/>
            <person name="Milhes M."/>
            <person name="Lampietro C."/>
            <person name="Lopez Roques C."/>
            <person name="Donnadieu C."/>
            <person name="Braasch I."/>
            <person name="Desvignes T."/>
            <person name="Postlethwait J."/>
            <person name="Bobe J."/>
            <person name="Guiguen Y."/>
        </authorList>
    </citation>
    <scope>NUCLEOTIDE SEQUENCE</scope>
    <source>
        <strain evidence="17">M-15738</strain>
        <tissue evidence="17">Blood</tissue>
    </source>
</reference>
<proteinExistence type="inferred from homology"/>
<evidence type="ECO:0000256" key="12">
    <source>
        <dbReference type="ARBA" id="ARBA00023098"/>
    </source>
</evidence>
<keyword evidence="8" id="KW-0378">Hydrolase</keyword>
<evidence type="ECO:0000256" key="13">
    <source>
        <dbReference type="ARBA" id="ARBA00023136"/>
    </source>
</evidence>
<dbReference type="PANTHER" id="PTHR16320:SF24">
    <property type="entry name" value="PHOSPHODIESTERASE, PUTATIVE-RELATED"/>
    <property type="match status" value="1"/>
</dbReference>
<keyword evidence="6 15" id="KW-0812">Transmembrane</keyword>
<dbReference type="InterPro" id="IPR038772">
    <property type="entry name" value="Sph/SMPD2-like"/>
</dbReference>
<organism evidence="17 18">
    <name type="scientific">Alosa alosa</name>
    <name type="common">allis shad</name>
    <dbReference type="NCBI Taxonomy" id="278164"/>
    <lineage>
        <taxon>Eukaryota</taxon>
        <taxon>Metazoa</taxon>
        <taxon>Chordata</taxon>
        <taxon>Craniata</taxon>
        <taxon>Vertebrata</taxon>
        <taxon>Euteleostomi</taxon>
        <taxon>Actinopterygii</taxon>
        <taxon>Neopterygii</taxon>
        <taxon>Teleostei</taxon>
        <taxon>Clupei</taxon>
        <taxon>Clupeiformes</taxon>
        <taxon>Clupeoidei</taxon>
        <taxon>Clupeidae</taxon>
        <taxon>Alosa</taxon>
    </lineage>
</organism>
<feature type="domain" description="Endonuclease/exonuclease/phosphatase" evidence="16">
    <location>
        <begin position="13"/>
        <end position="272"/>
    </location>
</feature>
<evidence type="ECO:0000256" key="15">
    <source>
        <dbReference type="SAM" id="Phobius"/>
    </source>
</evidence>
<evidence type="ECO:0000313" key="17">
    <source>
        <dbReference type="EMBL" id="KAG5274931.1"/>
    </source>
</evidence>
<feature type="region of interest" description="Disordered" evidence="14">
    <location>
        <begin position="413"/>
        <end position="444"/>
    </location>
</feature>
<protein>
    <recommendedName>
        <fullName evidence="5">sphingomyelin phosphodiesterase</fullName>
        <ecNumber evidence="5">3.1.4.12</ecNumber>
    </recommendedName>
</protein>
<dbReference type="Pfam" id="PF03372">
    <property type="entry name" value="Exo_endo_phos"/>
    <property type="match status" value="1"/>
</dbReference>
<feature type="transmembrane region" description="Helical" evidence="15">
    <location>
        <begin position="367"/>
        <end position="390"/>
    </location>
</feature>
<evidence type="ECO:0000256" key="9">
    <source>
        <dbReference type="ARBA" id="ARBA00022842"/>
    </source>
</evidence>
<keyword evidence="13 15" id="KW-0472">Membrane</keyword>
<comment type="caution">
    <text evidence="17">The sequence shown here is derived from an EMBL/GenBank/DDBJ whole genome shotgun (WGS) entry which is preliminary data.</text>
</comment>
<dbReference type="GO" id="GO:0004767">
    <property type="term" value="F:sphingomyelin phosphodiesterase activity"/>
    <property type="evidence" value="ECO:0007669"/>
    <property type="project" value="UniProtKB-EC"/>
</dbReference>
<dbReference type="InterPro" id="IPR036691">
    <property type="entry name" value="Endo/exonu/phosph_ase_sf"/>
</dbReference>